<reference evidence="6 7" key="1">
    <citation type="submission" date="2018-11" db="EMBL/GenBank/DDBJ databases">
        <authorList>
            <person name="Ye M.-Q."/>
            <person name="Du Z.-J."/>
        </authorList>
    </citation>
    <scope>NUCLEOTIDE SEQUENCE [LARGE SCALE GENOMIC DNA]</scope>
    <source>
        <strain evidence="6 7">U0105</strain>
    </source>
</reference>
<evidence type="ECO:0000256" key="1">
    <source>
        <dbReference type="ARBA" id="ARBA00001946"/>
    </source>
</evidence>
<dbReference type="Gene3D" id="3.30.70.270">
    <property type="match status" value="1"/>
</dbReference>
<evidence type="ECO:0000313" key="6">
    <source>
        <dbReference type="EMBL" id="RPJ68045.1"/>
    </source>
</evidence>
<evidence type="ECO:0000256" key="2">
    <source>
        <dbReference type="ARBA" id="ARBA00012528"/>
    </source>
</evidence>
<evidence type="ECO:0000256" key="3">
    <source>
        <dbReference type="ARBA" id="ARBA00034247"/>
    </source>
</evidence>
<dbReference type="PANTHER" id="PTHR45138:SF9">
    <property type="entry name" value="DIGUANYLATE CYCLASE DGCM-RELATED"/>
    <property type="match status" value="1"/>
</dbReference>
<keyword evidence="7" id="KW-1185">Reference proteome</keyword>
<dbReference type="InterPro" id="IPR000160">
    <property type="entry name" value="GGDEF_dom"/>
</dbReference>
<proteinExistence type="predicted"/>
<dbReference type="InterPro" id="IPR029787">
    <property type="entry name" value="Nucleotide_cyclase"/>
</dbReference>
<dbReference type="FunFam" id="3.30.70.270:FF:000001">
    <property type="entry name" value="Diguanylate cyclase domain protein"/>
    <property type="match status" value="1"/>
</dbReference>
<gene>
    <name evidence="6" type="ORF">DRW07_01120</name>
</gene>
<dbReference type="PROSITE" id="PS50887">
    <property type="entry name" value="GGDEF"/>
    <property type="match status" value="1"/>
</dbReference>
<dbReference type="EMBL" id="RPOK01000001">
    <property type="protein sequence ID" value="RPJ68045.1"/>
    <property type="molecule type" value="Genomic_DNA"/>
</dbReference>
<dbReference type="EC" id="2.7.7.65" evidence="2"/>
<keyword evidence="4" id="KW-0812">Transmembrane</keyword>
<organism evidence="6 7">
    <name type="scientific">Alteromonas sediminis</name>
    <dbReference type="NCBI Taxonomy" id="2259342"/>
    <lineage>
        <taxon>Bacteria</taxon>
        <taxon>Pseudomonadati</taxon>
        <taxon>Pseudomonadota</taxon>
        <taxon>Gammaproteobacteria</taxon>
        <taxon>Alteromonadales</taxon>
        <taxon>Alteromonadaceae</taxon>
        <taxon>Alteromonas/Salinimonas group</taxon>
        <taxon>Alteromonas</taxon>
    </lineage>
</organism>
<dbReference type="RefSeq" id="WP_124026047.1">
    <property type="nucleotide sequence ID" value="NZ_JBHRSN010000005.1"/>
</dbReference>
<dbReference type="GO" id="GO:0052621">
    <property type="term" value="F:diguanylate cyclase activity"/>
    <property type="evidence" value="ECO:0007669"/>
    <property type="project" value="UniProtKB-EC"/>
</dbReference>
<keyword evidence="4" id="KW-0472">Membrane</keyword>
<dbReference type="InterPro" id="IPR050469">
    <property type="entry name" value="Diguanylate_Cyclase"/>
</dbReference>
<keyword evidence="4" id="KW-1133">Transmembrane helix</keyword>
<feature type="transmembrane region" description="Helical" evidence="4">
    <location>
        <begin position="58"/>
        <end position="75"/>
    </location>
</feature>
<sequence>MKHLTKNLINKVINKRLSTDVILLVAVNLVAFSILAYLDAFEWFYQYSRSHENWELDELLVLTFTLSITSAFFAFRRIREMKKLQQRLERYAQTDFLTGLYNRRKLHQVGKHALDRLERGELSAMSVLLLDLDNFKQLNDLYGHLIGDEVIKEVAQVLKSCVGKSDAVARWGGEEFLVVCPAKSEQEAMKLAELMRKSIERRTFNMDHPLSVSIGLSSWSKGMTFNDILHKADDALFMAKNQGKNQVRVLH</sequence>
<dbReference type="NCBIfam" id="TIGR00254">
    <property type="entry name" value="GGDEF"/>
    <property type="match status" value="1"/>
</dbReference>
<dbReference type="SMART" id="SM00267">
    <property type="entry name" value="GGDEF"/>
    <property type="match status" value="1"/>
</dbReference>
<dbReference type="Pfam" id="PF00990">
    <property type="entry name" value="GGDEF"/>
    <property type="match status" value="1"/>
</dbReference>
<dbReference type="GO" id="GO:0005886">
    <property type="term" value="C:plasma membrane"/>
    <property type="evidence" value="ECO:0007669"/>
    <property type="project" value="TreeGrafter"/>
</dbReference>
<dbReference type="CDD" id="cd01949">
    <property type="entry name" value="GGDEF"/>
    <property type="match status" value="1"/>
</dbReference>
<evidence type="ECO:0000256" key="4">
    <source>
        <dbReference type="SAM" id="Phobius"/>
    </source>
</evidence>
<dbReference type="OrthoDB" id="9813903at2"/>
<evidence type="ECO:0000259" key="5">
    <source>
        <dbReference type="PROSITE" id="PS50887"/>
    </source>
</evidence>
<dbReference type="GO" id="GO:1902201">
    <property type="term" value="P:negative regulation of bacterial-type flagellum-dependent cell motility"/>
    <property type="evidence" value="ECO:0007669"/>
    <property type="project" value="TreeGrafter"/>
</dbReference>
<dbReference type="GO" id="GO:0043709">
    <property type="term" value="P:cell adhesion involved in single-species biofilm formation"/>
    <property type="evidence" value="ECO:0007669"/>
    <property type="project" value="TreeGrafter"/>
</dbReference>
<dbReference type="Proteomes" id="UP000275281">
    <property type="component" value="Unassembled WGS sequence"/>
</dbReference>
<comment type="catalytic activity">
    <reaction evidence="3">
        <text>2 GTP = 3',3'-c-di-GMP + 2 diphosphate</text>
        <dbReference type="Rhea" id="RHEA:24898"/>
        <dbReference type="ChEBI" id="CHEBI:33019"/>
        <dbReference type="ChEBI" id="CHEBI:37565"/>
        <dbReference type="ChEBI" id="CHEBI:58805"/>
        <dbReference type="EC" id="2.7.7.65"/>
    </reaction>
</comment>
<name>A0A3N5YEC7_9ALTE</name>
<comment type="caution">
    <text evidence="6">The sequence shown here is derived from an EMBL/GenBank/DDBJ whole genome shotgun (WGS) entry which is preliminary data.</text>
</comment>
<evidence type="ECO:0000313" key="7">
    <source>
        <dbReference type="Proteomes" id="UP000275281"/>
    </source>
</evidence>
<dbReference type="AlphaFoldDB" id="A0A3N5YEC7"/>
<feature type="domain" description="GGDEF" evidence="5">
    <location>
        <begin position="123"/>
        <end position="251"/>
    </location>
</feature>
<comment type="cofactor">
    <cofactor evidence="1">
        <name>Mg(2+)</name>
        <dbReference type="ChEBI" id="CHEBI:18420"/>
    </cofactor>
</comment>
<dbReference type="InterPro" id="IPR043128">
    <property type="entry name" value="Rev_trsase/Diguanyl_cyclase"/>
</dbReference>
<protein>
    <recommendedName>
        <fullName evidence="2">diguanylate cyclase</fullName>
        <ecNumber evidence="2">2.7.7.65</ecNumber>
    </recommendedName>
</protein>
<accession>A0A3N5YEC7</accession>
<dbReference type="PANTHER" id="PTHR45138">
    <property type="entry name" value="REGULATORY COMPONENTS OF SENSORY TRANSDUCTION SYSTEM"/>
    <property type="match status" value="1"/>
</dbReference>
<dbReference type="SUPFAM" id="SSF55073">
    <property type="entry name" value="Nucleotide cyclase"/>
    <property type="match status" value="1"/>
</dbReference>
<feature type="transmembrane region" description="Helical" evidence="4">
    <location>
        <begin position="21"/>
        <end position="38"/>
    </location>
</feature>